<accession>A0A645J8A7</accession>
<proteinExistence type="predicted"/>
<organism evidence="1">
    <name type="scientific">bioreactor metagenome</name>
    <dbReference type="NCBI Taxonomy" id="1076179"/>
    <lineage>
        <taxon>unclassified sequences</taxon>
        <taxon>metagenomes</taxon>
        <taxon>ecological metagenomes</taxon>
    </lineage>
</organism>
<name>A0A645J8A7_9ZZZZ</name>
<protein>
    <submittedName>
        <fullName evidence="1">Uncharacterized protein</fullName>
    </submittedName>
</protein>
<evidence type="ECO:0000313" key="1">
    <source>
        <dbReference type="EMBL" id="MPN59908.1"/>
    </source>
</evidence>
<sequence length="75" mass="8475">MLRQSLDLAALVVASGSRFFLNPSQGRLEMLGLQTATSVLHNFPNLFQVHIHKSGELIDRRFLSFHAVDLKKINE</sequence>
<comment type="caution">
    <text evidence="1">The sequence shown here is derived from an EMBL/GenBank/DDBJ whole genome shotgun (WGS) entry which is preliminary data.</text>
</comment>
<dbReference type="EMBL" id="VSSQ01134467">
    <property type="protein sequence ID" value="MPN59908.1"/>
    <property type="molecule type" value="Genomic_DNA"/>
</dbReference>
<reference evidence="1" key="1">
    <citation type="submission" date="2019-08" db="EMBL/GenBank/DDBJ databases">
        <authorList>
            <person name="Kucharzyk K."/>
            <person name="Murdoch R.W."/>
            <person name="Higgins S."/>
            <person name="Loffler F."/>
        </authorList>
    </citation>
    <scope>NUCLEOTIDE SEQUENCE</scope>
</reference>
<gene>
    <name evidence="1" type="ORF">SDC9_207630</name>
</gene>
<dbReference type="AlphaFoldDB" id="A0A645J8A7"/>